<dbReference type="EMBL" id="SCWC02000003">
    <property type="protein sequence ID" value="KAA1039481.1"/>
    <property type="molecule type" value="Genomic_DNA"/>
</dbReference>
<name>A0ABQ6R8L9_9STAP</name>
<sequence>MAVFLLKVVYMDKAVSNYLEYELRCYKAMKQRQALEDRRQLDRFTAQDMTALERYRRSRYRKHVIEVIEETYESVDELDRQLIELYYFDNSSVINGDGVADKLHISRRDFYNRKQKILDRLGKCLGVES</sequence>
<accession>A0ABQ6R8L9</accession>
<dbReference type="Proteomes" id="UP000295735">
    <property type="component" value="Unassembled WGS sequence"/>
</dbReference>
<evidence type="ECO:0000313" key="2">
    <source>
        <dbReference type="Proteomes" id="UP000295735"/>
    </source>
</evidence>
<proteinExistence type="predicted"/>
<reference evidence="1 2" key="1">
    <citation type="submission" date="2019-09" db="EMBL/GenBank/DDBJ databases">
        <authorList>
            <person name="Mazhar S."/>
            <person name="Altermann E."/>
            <person name="Hill C."/>
            <person name="Mcauliffe O."/>
        </authorList>
    </citation>
    <scope>NUCLEOTIDE SEQUENCE [LARGE SCALE GENOMIC DNA]</scope>
    <source>
        <strain evidence="1 2">ATCC 51831</strain>
    </source>
</reference>
<dbReference type="InterPro" id="IPR006523">
    <property type="entry name" value="RinA"/>
</dbReference>
<organism evidence="1 2">
    <name type="scientific">Macrococcus equipercicus</name>
    <dbReference type="NCBI Taxonomy" id="69967"/>
    <lineage>
        <taxon>Bacteria</taxon>
        <taxon>Bacillati</taxon>
        <taxon>Bacillota</taxon>
        <taxon>Bacilli</taxon>
        <taxon>Bacillales</taxon>
        <taxon>Staphylococcaceae</taxon>
        <taxon>Macrococcus</taxon>
    </lineage>
</organism>
<keyword evidence="2" id="KW-1185">Reference proteome</keyword>
<protein>
    <submittedName>
        <fullName evidence="1">Uncharacterized protein</fullName>
    </submittedName>
</protein>
<comment type="caution">
    <text evidence="1">The sequence shown here is derived from an EMBL/GenBank/DDBJ whole genome shotgun (WGS) entry which is preliminary data.</text>
</comment>
<evidence type="ECO:0000313" key="1">
    <source>
        <dbReference type="EMBL" id="KAA1039481.1"/>
    </source>
</evidence>
<dbReference type="NCBIfam" id="TIGR01636">
    <property type="entry name" value="phage_rinA"/>
    <property type="match status" value="1"/>
</dbReference>
<gene>
    <name evidence="1" type="ORF">ERX35_005225</name>
</gene>